<gene>
    <name evidence="2" type="ORF">M2280_000973</name>
</gene>
<protein>
    <recommendedName>
        <fullName evidence="4">PDZ domain-containing protein</fullName>
    </recommendedName>
</protein>
<accession>A0ABT6M786</accession>
<evidence type="ECO:0008006" key="4">
    <source>
        <dbReference type="Google" id="ProtNLM"/>
    </source>
</evidence>
<keyword evidence="3" id="KW-1185">Reference proteome</keyword>
<evidence type="ECO:0000256" key="1">
    <source>
        <dbReference type="SAM" id="MobiDB-lite"/>
    </source>
</evidence>
<sequence>MAFGQRSSVSIVNTPTPTERASAASLGPGDRLAGTNTEAVKAESEVEIKSVIGHALPEIYRLLGP</sequence>
<proteinExistence type="predicted"/>
<feature type="region of interest" description="Disordered" evidence="1">
    <location>
        <begin position="1"/>
        <end position="32"/>
    </location>
</feature>
<name>A0ABT6M786_9NOCA</name>
<organism evidence="2 3">
    <name type="scientific">Prescottella agglutinans</name>
    <dbReference type="NCBI Taxonomy" id="1644129"/>
    <lineage>
        <taxon>Bacteria</taxon>
        <taxon>Bacillati</taxon>
        <taxon>Actinomycetota</taxon>
        <taxon>Actinomycetes</taxon>
        <taxon>Mycobacteriales</taxon>
        <taxon>Nocardiaceae</taxon>
        <taxon>Prescottella</taxon>
    </lineage>
</organism>
<reference evidence="2 3" key="1">
    <citation type="submission" date="2023-04" db="EMBL/GenBank/DDBJ databases">
        <title>Forest soil microbial communities from Buena Vista Peninsula, Colon Province, Panama.</title>
        <authorList>
            <person name="Bouskill N."/>
        </authorList>
    </citation>
    <scope>NUCLEOTIDE SEQUENCE [LARGE SCALE GENOMIC DNA]</scope>
    <source>
        <strain evidence="2 3">CFH S0262</strain>
    </source>
</reference>
<comment type="caution">
    <text evidence="2">The sequence shown here is derived from an EMBL/GenBank/DDBJ whole genome shotgun (WGS) entry which is preliminary data.</text>
</comment>
<evidence type="ECO:0000313" key="3">
    <source>
        <dbReference type="Proteomes" id="UP001160334"/>
    </source>
</evidence>
<feature type="compositionally biased region" description="Polar residues" evidence="1">
    <location>
        <begin position="1"/>
        <end position="19"/>
    </location>
</feature>
<dbReference type="RefSeq" id="WP_280759141.1">
    <property type="nucleotide sequence ID" value="NZ_JARXVC010000002.1"/>
</dbReference>
<dbReference type="EMBL" id="JARXVC010000002">
    <property type="protein sequence ID" value="MDH6279764.1"/>
    <property type="molecule type" value="Genomic_DNA"/>
</dbReference>
<dbReference type="Proteomes" id="UP001160334">
    <property type="component" value="Unassembled WGS sequence"/>
</dbReference>
<evidence type="ECO:0000313" key="2">
    <source>
        <dbReference type="EMBL" id="MDH6279764.1"/>
    </source>
</evidence>